<keyword evidence="7 9" id="KW-0482">Metalloprotease</keyword>
<dbReference type="GO" id="GO:0006508">
    <property type="term" value="P:proteolysis"/>
    <property type="evidence" value="ECO:0007669"/>
    <property type="project" value="UniProtKB-KW"/>
</dbReference>
<keyword evidence="10" id="KW-0732">Signal</keyword>
<feature type="site" description="Transition state stabilizer" evidence="9">
    <location>
        <position position="113"/>
    </location>
</feature>
<dbReference type="GO" id="GO:0008270">
    <property type="term" value="F:zinc ion binding"/>
    <property type="evidence" value="ECO:0007669"/>
    <property type="project" value="UniProtKB-UniRule"/>
</dbReference>
<feature type="active site" description="Proton donor/acceptor" evidence="9">
    <location>
        <position position="205"/>
    </location>
</feature>
<keyword evidence="12" id="KW-1185">Reference proteome</keyword>
<evidence type="ECO:0000256" key="9">
    <source>
        <dbReference type="HAMAP-Rule" id="MF_01924"/>
    </source>
</evidence>
<evidence type="ECO:0000256" key="5">
    <source>
        <dbReference type="ARBA" id="ARBA00022833"/>
    </source>
</evidence>
<evidence type="ECO:0000256" key="2">
    <source>
        <dbReference type="ARBA" id="ARBA00022670"/>
    </source>
</evidence>
<dbReference type="GO" id="GO:0008237">
    <property type="term" value="F:metallopeptidase activity"/>
    <property type="evidence" value="ECO:0007669"/>
    <property type="project" value="UniProtKB-KW"/>
</dbReference>
<dbReference type="GO" id="GO:0071555">
    <property type="term" value="P:cell wall organization"/>
    <property type="evidence" value="ECO:0007669"/>
    <property type="project" value="UniProtKB-KW"/>
</dbReference>
<sequence length="227" mass="26395">MKQYLYLLFLLCPFFISAQQYKGNPYGLQVIGSDKDYKASYAKNPQNELIEIKREIPNIKLDIKYATKNNFMNQVMYKEARAFARKPVVTQLKKIQLVLNKKGYGLKIFDAYRPYAITLAFYQKALNKNFVANPKKGSKHNRGCAVDLTLIDLKTGKELQMPTPYDSFAEQASPSYSNLPPQVIKNRTLLITTMQAYGFRVIKNEWWHFDFIGWKNYALMDIPFESL</sequence>
<dbReference type="KEGG" id="pgs:CPT03_18565"/>
<dbReference type="InterPro" id="IPR009045">
    <property type="entry name" value="Zn_M74/Hedgehog-like"/>
</dbReference>
<keyword evidence="6 9" id="KW-0224">Dipeptidase</keyword>
<dbReference type="OrthoDB" id="9801430at2"/>
<protein>
    <recommendedName>
        <fullName evidence="9">D-alanyl-D-alanine dipeptidase</fullName>
        <shortName evidence="9">D-Ala-D-Ala dipeptidase</shortName>
        <ecNumber evidence="9">3.4.13.22</ecNumber>
    </recommendedName>
</protein>
<feature type="binding site" evidence="9">
    <location>
        <position position="147"/>
    </location>
    <ligand>
        <name>Zn(2+)</name>
        <dbReference type="ChEBI" id="CHEBI:29105"/>
        <note>catalytic</note>
    </ligand>
</feature>
<evidence type="ECO:0000256" key="10">
    <source>
        <dbReference type="SAM" id="SignalP"/>
    </source>
</evidence>
<accession>A0A2D1U9Y2</accession>
<reference evidence="11 12" key="1">
    <citation type="submission" date="2017-10" db="EMBL/GenBank/DDBJ databases">
        <title>Whole genome of Pedobacter ginsengisoli T01R-27 isolated from tomato rhizosphere.</title>
        <authorList>
            <person name="Weon H.-Y."/>
            <person name="Lee S.A."/>
            <person name="Sang M.K."/>
            <person name="Song J."/>
        </authorList>
    </citation>
    <scope>NUCLEOTIDE SEQUENCE [LARGE SCALE GENOMIC DNA]</scope>
    <source>
        <strain evidence="11 12">T01R-27</strain>
    </source>
</reference>
<keyword evidence="8" id="KW-0961">Cell wall biogenesis/degradation</keyword>
<name>A0A2D1U9Y2_9SPHI</name>
<feature type="chain" id="PRO_5013581663" description="D-alanyl-D-alanine dipeptidase" evidence="10">
    <location>
        <begin position="19"/>
        <end position="227"/>
    </location>
</feature>
<keyword evidence="2 9" id="KW-0645">Protease</keyword>
<feature type="binding site" evidence="9">
    <location>
        <position position="208"/>
    </location>
    <ligand>
        <name>Zn(2+)</name>
        <dbReference type="ChEBI" id="CHEBI:29105"/>
        <note>catalytic</note>
    </ligand>
</feature>
<comment type="cofactor">
    <cofactor evidence="9">
        <name>Zn(2+)</name>
        <dbReference type="ChEBI" id="CHEBI:29105"/>
    </cofactor>
    <text evidence="9">Binds 1 zinc ion per subunit.</text>
</comment>
<evidence type="ECO:0000256" key="1">
    <source>
        <dbReference type="ARBA" id="ARBA00001362"/>
    </source>
</evidence>
<evidence type="ECO:0000313" key="12">
    <source>
        <dbReference type="Proteomes" id="UP000223749"/>
    </source>
</evidence>
<dbReference type="EMBL" id="CP024091">
    <property type="protein sequence ID" value="ATP58324.1"/>
    <property type="molecule type" value="Genomic_DNA"/>
</dbReference>
<feature type="binding site" evidence="9">
    <location>
        <position position="140"/>
    </location>
    <ligand>
        <name>Zn(2+)</name>
        <dbReference type="ChEBI" id="CHEBI:29105"/>
        <note>catalytic</note>
    </ligand>
</feature>
<feature type="signal peptide" evidence="10">
    <location>
        <begin position="1"/>
        <end position="18"/>
    </location>
</feature>
<evidence type="ECO:0000256" key="7">
    <source>
        <dbReference type="ARBA" id="ARBA00023049"/>
    </source>
</evidence>
<dbReference type="RefSeq" id="WP_099440227.1">
    <property type="nucleotide sequence ID" value="NZ_CP024091.1"/>
</dbReference>
<dbReference type="EC" id="3.4.13.22" evidence="9"/>
<organism evidence="11 12">
    <name type="scientific">Pedobacter ginsengisoli</name>
    <dbReference type="NCBI Taxonomy" id="363852"/>
    <lineage>
        <taxon>Bacteria</taxon>
        <taxon>Pseudomonadati</taxon>
        <taxon>Bacteroidota</taxon>
        <taxon>Sphingobacteriia</taxon>
        <taxon>Sphingobacteriales</taxon>
        <taxon>Sphingobacteriaceae</taxon>
        <taxon>Pedobacter</taxon>
    </lineage>
</organism>
<evidence type="ECO:0000313" key="11">
    <source>
        <dbReference type="EMBL" id="ATP58324.1"/>
    </source>
</evidence>
<comment type="similarity">
    <text evidence="9">Belongs to the peptidase M15D family.</text>
</comment>
<dbReference type="GO" id="GO:0160237">
    <property type="term" value="F:D-Ala-D-Ala dipeptidase activity"/>
    <property type="evidence" value="ECO:0007669"/>
    <property type="project" value="UniProtKB-EC"/>
</dbReference>
<keyword evidence="3 9" id="KW-0479">Metal-binding</keyword>
<keyword evidence="4 9" id="KW-0378">Hydrolase</keyword>
<dbReference type="Gene3D" id="3.30.1380.10">
    <property type="match status" value="1"/>
</dbReference>
<evidence type="ECO:0000256" key="8">
    <source>
        <dbReference type="ARBA" id="ARBA00023316"/>
    </source>
</evidence>
<dbReference type="SUPFAM" id="SSF55166">
    <property type="entry name" value="Hedgehog/DD-peptidase"/>
    <property type="match status" value="1"/>
</dbReference>
<dbReference type="HAMAP" id="MF_01924">
    <property type="entry name" value="A_A_dipeptidase"/>
    <property type="match status" value="1"/>
</dbReference>
<dbReference type="PANTHER" id="PTHR43126">
    <property type="entry name" value="D-ALANYL-D-ALANINE DIPEPTIDASE"/>
    <property type="match status" value="1"/>
</dbReference>
<comment type="function">
    <text evidence="9">Catalyzes hydrolysis of the D-alanyl-D-alanine dipeptide.</text>
</comment>
<evidence type="ECO:0000256" key="6">
    <source>
        <dbReference type="ARBA" id="ARBA00022997"/>
    </source>
</evidence>
<evidence type="ECO:0000256" key="3">
    <source>
        <dbReference type="ARBA" id="ARBA00022723"/>
    </source>
</evidence>
<evidence type="ECO:0000256" key="4">
    <source>
        <dbReference type="ARBA" id="ARBA00022801"/>
    </source>
</evidence>
<comment type="catalytic activity">
    <reaction evidence="1 9">
        <text>D-alanyl-D-alanine + H2O = 2 D-alanine</text>
        <dbReference type="Rhea" id="RHEA:20661"/>
        <dbReference type="ChEBI" id="CHEBI:15377"/>
        <dbReference type="ChEBI" id="CHEBI:57416"/>
        <dbReference type="ChEBI" id="CHEBI:57822"/>
        <dbReference type="EC" id="3.4.13.22"/>
    </reaction>
</comment>
<dbReference type="InterPro" id="IPR000755">
    <property type="entry name" value="A_A_dipeptidase"/>
</dbReference>
<proteinExistence type="inferred from homology"/>
<dbReference type="AlphaFoldDB" id="A0A2D1U9Y2"/>
<dbReference type="Pfam" id="PF01427">
    <property type="entry name" value="Peptidase_M15"/>
    <property type="match status" value="1"/>
</dbReference>
<gene>
    <name evidence="11" type="ORF">CPT03_18565</name>
</gene>
<dbReference type="Proteomes" id="UP000223749">
    <property type="component" value="Chromosome"/>
</dbReference>
<dbReference type="CDD" id="cd14840">
    <property type="entry name" value="D-Ala-D-Ala_dipeptidase_Aad"/>
    <property type="match status" value="1"/>
</dbReference>
<keyword evidence="5 9" id="KW-0862">Zinc</keyword>
<dbReference type="PANTHER" id="PTHR43126:SF1">
    <property type="entry name" value="D-ALANYL-D-ALANINE DIPEPTIDASE"/>
    <property type="match status" value="1"/>
</dbReference>